<evidence type="ECO:0000313" key="2">
    <source>
        <dbReference type="Proteomes" id="UP001601059"/>
    </source>
</evidence>
<name>A0ABW6KA83_9BACI</name>
<protein>
    <submittedName>
        <fullName evidence="1">Uncharacterized protein</fullName>
    </submittedName>
</protein>
<dbReference type="RefSeq" id="WP_389360872.1">
    <property type="nucleotide sequence ID" value="NZ_JBIACK010000004.1"/>
</dbReference>
<reference evidence="1 2" key="1">
    <citation type="submission" date="2024-08" db="EMBL/GenBank/DDBJ databases">
        <title>Two novel Cytobacillus novel species.</title>
        <authorList>
            <person name="Liu G."/>
        </authorList>
    </citation>
    <scope>NUCLEOTIDE SEQUENCE [LARGE SCALE GENOMIC DNA]</scope>
    <source>
        <strain evidence="1 2">FJAT-54145</strain>
    </source>
</reference>
<organism evidence="1 2">
    <name type="scientific">Cytobacillus spartinae</name>
    <dbReference type="NCBI Taxonomy" id="3299023"/>
    <lineage>
        <taxon>Bacteria</taxon>
        <taxon>Bacillati</taxon>
        <taxon>Bacillota</taxon>
        <taxon>Bacilli</taxon>
        <taxon>Bacillales</taxon>
        <taxon>Bacillaceae</taxon>
        <taxon>Cytobacillus</taxon>
    </lineage>
</organism>
<proteinExistence type="predicted"/>
<dbReference type="EMBL" id="JBIACK010000004">
    <property type="protein sequence ID" value="MFE8701074.1"/>
    <property type="molecule type" value="Genomic_DNA"/>
</dbReference>
<gene>
    <name evidence="1" type="ORF">ACFYKX_10755</name>
</gene>
<accession>A0ABW6KA83</accession>
<sequence length="96" mass="11440">MEFKLYDPIEQVYYEPHHIQHIDFKEQKVEVLFRGHLTNTFTFDEVEFHPPSAQYHLEVKAFFESLSREELISLLEESGFKVTDGTGQIIFEEETE</sequence>
<dbReference type="Proteomes" id="UP001601059">
    <property type="component" value="Unassembled WGS sequence"/>
</dbReference>
<evidence type="ECO:0000313" key="1">
    <source>
        <dbReference type="EMBL" id="MFE8701074.1"/>
    </source>
</evidence>
<keyword evidence="2" id="KW-1185">Reference proteome</keyword>
<comment type="caution">
    <text evidence="1">The sequence shown here is derived from an EMBL/GenBank/DDBJ whole genome shotgun (WGS) entry which is preliminary data.</text>
</comment>